<dbReference type="InterPro" id="IPR001245">
    <property type="entry name" value="Ser-Thr/Tyr_kinase_cat_dom"/>
</dbReference>
<reference evidence="2" key="1">
    <citation type="journal article" date="2020" name="Nat. Commun.">
        <title>Large-scale genome sequencing of mycorrhizal fungi provides insights into the early evolution of symbiotic traits.</title>
        <authorList>
            <person name="Miyauchi S."/>
            <person name="Kiss E."/>
            <person name="Kuo A."/>
            <person name="Drula E."/>
            <person name="Kohler A."/>
            <person name="Sanchez-Garcia M."/>
            <person name="Morin E."/>
            <person name="Andreopoulos B."/>
            <person name="Barry K.W."/>
            <person name="Bonito G."/>
            <person name="Buee M."/>
            <person name="Carver A."/>
            <person name="Chen C."/>
            <person name="Cichocki N."/>
            <person name="Clum A."/>
            <person name="Culley D."/>
            <person name="Crous P.W."/>
            <person name="Fauchery L."/>
            <person name="Girlanda M."/>
            <person name="Hayes R.D."/>
            <person name="Keri Z."/>
            <person name="LaButti K."/>
            <person name="Lipzen A."/>
            <person name="Lombard V."/>
            <person name="Magnuson J."/>
            <person name="Maillard F."/>
            <person name="Murat C."/>
            <person name="Nolan M."/>
            <person name="Ohm R.A."/>
            <person name="Pangilinan J."/>
            <person name="Pereira M.F."/>
            <person name="Perotto S."/>
            <person name="Peter M."/>
            <person name="Pfister S."/>
            <person name="Riley R."/>
            <person name="Sitrit Y."/>
            <person name="Stielow J.B."/>
            <person name="Szollosi G."/>
            <person name="Zifcakova L."/>
            <person name="Stursova M."/>
            <person name="Spatafora J.W."/>
            <person name="Tedersoo L."/>
            <person name="Vaario L.M."/>
            <person name="Yamada A."/>
            <person name="Yan M."/>
            <person name="Wang P."/>
            <person name="Xu J."/>
            <person name="Bruns T."/>
            <person name="Baldrian P."/>
            <person name="Vilgalys R."/>
            <person name="Dunand C."/>
            <person name="Henrissat B."/>
            <person name="Grigoriev I.V."/>
            <person name="Hibbett D."/>
            <person name="Nagy L.G."/>
            <person name="Martin F.M."/>
        </authorList>
    </citation>
    <scope>NUCLEOTIDE SEQUENCE</scope>
    <source>
        <strain evidence="2">UH-Tt-Lm1</strain>
    </source>
</reference>
<dbReference type="PANTHER" id="PTHR44329">
    <property type="entry name" value="SERINE/THREONINE-PROTEIN KINASE TNNI3K-RELATED"/>
    <property type="match status" value="1"/>
</dbReference>
<dbReference type="Proteomes" id="UP000736335">
    <property type="component" value="Unassembled WGS sequence"/>
</dbReference>
<dbReference type="PROSITE" id="PS50011">
    <property type="entry name" value="PROTEIN_KINASE_DOM"/>
    <property type="match status" value="1"/>
</dbReference>
<dbReference type="InterPro" id="IPR011009">
    <property type="entry name" value="Kinase-like_dom_sf"/>
</dbReference>
<evidence type="ECO:0000313" key="3">
    <source>
        <dbReference type="Proteomes" id="UP000736335"/>
    </source>
</evidence>
<dbReference type="OrthoDB" id="4062651at2759"/>
<name>A0A9P6L369_9AGAM</name>
<proteinExistence type="predicted"/>
<feature type="domain" description="Protein kinase" evidence="1">
    <location>
        <begin position="66"/>
        <end position="337"/>
    </location>
</feature>
<dbReference type="InterPro" id="IPR051681">
    <property type="entry name" value="Ser/Thr_Kinases-Pseudokinases"/>
</dbReference>
<evidence type="ECO:0000313" key="2">
    <source>
        <dbReference type="EMBL" id="KAF9780770.1"/>
    </source>
</evidence>
<comment type="caution">
    <text evidence="2">The sequence shown here is derived from an EMBL/GenBank/DDBJ whole genome shotgun (WGS) entry which is preliminary data.</text>
</comment>
<keyword evidence="2" id="KW-0808">Transferase</keyword>
<dbReference type="EMBL" id="WIUZ02000015">
    <property type="protein sequence ID" value="KAF9780770.1"/>
    <property type="molecule type" value="Genomic_DNA"/>
</dbReference>
<dbReference type="AlphaFoldDB" id="A0A9P6L369"/>
<protein>
    <submittedName>
        <fullName evidence="2">Kinase-like domain-containing protein</fullName>
    </submittedName>
</protein>
<dbReference type="InterPro" id="IPR000719">
    <property type="entry name" value="Prot_kinase_dom"/>
</dbReference>
<evidence type="ECO:0000259" key="1">
    <source>
        <dbReference type="PROSITE" id="PS50011"/>
    </source>
</evidence>
<accession>A0A9P6L369</accession>
<dbReference type="Gene3D" id="1.10.510.10">
    <property type="entry name" value="Transferase(Phosphotransferase) domain 1"/>
    <property type="match status" value="1"/>
</dbReference>
<keyword evidence="3" id="KW-1185">Reference proteome</keyword>
<dbReference type="Pfam" id="PF07714">
    <property type="entry name" value="PK_Tyr_Ser-Thr"/>
    <property type="match status" value="1"/>
</dbReference>
<sequence>MATLEEDMKQCENNAKSPADAQKVVDQLDQLLDEKLDPSKKKKYLMSLMKICKAYCFVPTSHLILDDKLQKEGENQPGETDVWLGYYGEKFVLIKVFSKYEDEDEKAIKRRLCREAVVWKRISHPNILPFIGVTLSKELAVVYPCMQNVLDHLAEDHEVNAVKLLEESAIGLKYLHDSGLVHGGLQGKYILVDDDGHACLGNVGHASITREHGDTVLGQRSTVAGDGGHFRYYPPEFLKDEPGAKPHATKQSDIYSMGMTIYEVLTGEKPFKEIHTLSVVMPIINGIRPKKPTFLFTRGYTEELWNLTTACWQQDPAARPPVDQVLESLRDGATKWGVGKS</sequence>
<reference evidence="2" key="2">
    <citation type="submission" date="2020-11" db="EMBL/GenBank/DDBJ databases">
        <authorList>
            <consortium name="DOE Joint Genome Institute"/>
            <person name="Kuo A."/>
            <person name="Miyauchi S."/>
            <person name="Kiss E."/>
            <person name="Drula E."/>
            <person name="Kohler A."/>
            <person name="Sanchez-Garcia M."/>
            <person name="Andreopoulos B."/>
            <person name="Barry K.W."/>
            <person name="Bonito G."/>
            <person name="Buee M."/>
            <person name="Carver A."/>
            <person name="Chen C."/>
            <person name="Cichocki N."/>
            <person name="Clum A."/>
            <person name="Culley D."/>
            <person name="Crous P.W."/>
            <person name="Fauchery L."/>
            <person name="Girlanda M."/>
            <person name="Hayes R."/>
            <person name="Keri Z."/>
            <person name="Labutti K."/>
            <person name="Lipzen A."/>
            <person name="Lombard V."/>
            <person name="Magnuson J."/>
            <person name="Maillard F."/>
            <person name="Morin E."/>
            <person name="Murat C."/>
            <person name="Nolan M."/>
            <person name="Ohm R."/>
            <person name="Pangilinan J."/>
            <person name="Pereira M."/>
            <person name="Perotto S."/>
            <person name="Peter M."/>
            <person name="Riley R."/>
            <person name="Sitrit Y."/>
            <person name="Stielow B."/>
            <person name="Szollosi G."/>
            <person name="Zifcakova L."/>
            <person name="Stursova M."/>
            <person name="Spatafora J.W."/>
            <person name="Tedersoo L."/>
            <person name="Vaario L.-M."/>
            <person name="Yamada A."/>
            <person name="Yan M."/>
            <person name="Wang P."/>
            <person name="Xu J."/>
            <person name="Bruns T."/>
            <person name="Baldrian P."/>
            <person name="Vilgalys R."/>
            <person name="Henrissat B."/>
            <person name="Grigoriev I.V."/>
            <person name="Hibbett D."/>
            <person name="Nagy L.G."/>
            <person name="Martin F.M."/>
        </authorList>
    </citation>
    <scope>NUCLEOTIDE SEQUENCE</scope>
    <source>
        <strain evidence="2">UH-Tt-Lm1</strain>
    </source>
</reference>
<dbReference type="GO" id="GO:0004674">
    <property type="term" value="F:protein serine/threonine kinase activity"/>
    <property type="evidence" value="ECO:0007669"/>
    <property type="project" value="TreeGrafter"/>
</dbReference>
<keyword evidence="2" id="KW-0418">Kinase</keyword>
<gene>
    <name evidence="2" type="ORF">BJ322DRAFT_280492</name>
</gene>
<dbReference type="GO" id="GO:0005524">
    <property type="term" value="F:ATP binding"/>
    <property type="evidence" value="ECO:0007669"/>
    <property type="project" value="InterPro"/>
</dbReference>
<dbReference type="SUPFAM" id="SSF56112">
    <property type="entry name" value="Protein kinase-like (PK-like)"/>
    <property type="match status" value="1"/>
</dbReference>
<organism evidence="2 3">
    <name type="scientific">Thelephora terrestris</name>
    <dbReference type="NCBI Taxonomy" id="56493"/>
    <lineage>
        <taxon>Eukaryota</taxon>
        <taxon>Fungi</taxon>
        <taxon>Dikarya</taxon>
        <taxon>Basidiomycota</taxon>
        <taxon>Agaricomycotina</taxon>
        <taxon>Agaricomycetes</taxon>
        <taxon>Thelephorales</taxon>
        <taxon>Thelephoraceae</taxon>
        <taxon>Thelephora</taxon>
    </lineage>
</organism>